<dbReference type="EMBL" id="BOMG01000147">
    <property type="protein sequence ID" value="GID61925.1"/>
    <property type="molecule type" value="Genomic_DNA"/>
</dbReference>
<protein>
    <recommendedName>
        <fullName evidence="6">Fibronectin type-III domain-containing protein</fullName>
    </recommendedName>
</protein>
<keyword evidence="3" id="KW-0624">Polysaccharide degradation</keyword>
<keyword evidence="2" id="KW-0326">Glycosidase</keyword>
<name>A0ABQ3XTZ0_9ACTN</name>
<feature type="domain" description="Fibronectin type-III" evidence="6">
    <location>
        <begin position="592"/>
        <end position="681"/>
    </location>
</feature>
<evidence type="ECO:0000256" key="3">
    <source>
        <dbReference type="ARBA" id="ARBA00023326"/>
    </source>
</evidence>
<keyword evidence="8" id="KW-1185">Reference proteome</keyword>
<evidence type="ECO:0000259" key="6">
    <source>
        <dbReference type="PROSITE" id="PS50853"/>
    </source>
</evidence>
<feature type="transmembrane region" description="Helical" evidence="5">
    <location>
        <begin position="20"/>
        <end position="41"/>
    </location>
</feature>
<gene>
    <name evidence="7" type="ORF">Aco03nite_103290</name>
</gene>
<keyword evidence="5" id="KW-0812">Transmembrane</keyword>
<evidence type="ECO:0000313" key="8">
    <source>
        <dbReference type="Proteomes" id="UP000612282"/>
    </source>
</evidence>
<dbReference type="Proteomes" id="UP000612282">
    <property type="component" value="Unassembled WGS sequence"/>
</dbReference>
<evidence type="ECO:0000256" key="4">
    <source>
        <dbReference type="SAM" id="MobiDB-lite"/>
    </source>
</evidence>
<keyword evidence="5" id="KW-0472">Membrane</keyword>
<evidence type="ECO:0000256" key="5">
    <source>
        <dbReference type="SAM" id="Phobius"/>
    </source>
</evidence>
<accession>A0ABQ3XTZ0</accession>
<evidence type="ECO:0000256" key="1">
    <source>
        <dbReference type="ARBA" id="ARBA00022737"/>
    </source>
</evidence>
<dbReference type="CDD" id="cd00063">
    <property type="entry name" value="FN3"/>
    <property type="match status" value="3"/>
</dbReference>
<dbReference type="InterPro" id="IPR050991">
    <property type="entry name" value="ECM_Regulatory_Proteins"/>
</dbReference>
<dbReference type="InterPro" id="IPR013783">
    <property type="entry name" value="Ig-like_fold"/>
</dbReference>
<sequence length="869" mass="89870">MTSTDGTKRMGLRRPSKGQLVTMATVLVLVAGLGITVRGLGSADQALASFDAASWMWSKGKAELARINGTSARVDTRADLGQATRGHQMQVSQSDRFVILRDVNTGAIASMDLTDLQAYWNAESQAGLGVTVALHEKSAFIIDAVQGSVQQIDPASLGPVGEPLHFPPGIAGGVFDGAGLLWIAAPTEGTVTAIKPGEGDGVSATVLRTDSVSAPSHDLAVSGLDEGVAILDRTTNALVKVTETGAGTPVTLPLTGPGDLPPRTEGDVIAVTVADDRRVYTIGSGGIKEMLVPEGEGGELRIAVPYKGYVYVPADNGTVHVFDQAGEKQESFGIQRPGGDLELDVRENHLFVNAPGSSTARVVNDQHTVRIVDKYDDQVLGGDPPKVDAPPEKPKEEKPKKPVVSKPGAPRSVRAAAGNAEVRVTWQAANPNGAAITRYVVTGADKTFPVGADQRSLLVTGLTNGETYRFEVHAVNRKGDGPGKQSNAVIPTSEVPDPPATPPVAEAKPDGTVAVTWPEANGQGRKIQRYAVTAVTEGGSAPIGESAGTTLAIPAGQLEFGKQYAFTVVAINELGAGSKASGVSNTVVPFAAPAKPDAVEAATVADQAGAVRVTWTAPADNGRPITKYVVTAGGKETEVTETSATLTDLGTGATVQVEVAAVNEAGAGETASATARTVAAPTVTVTGVDPTFNTAKVAFSVNGGGGTTTCTLTVSGGGKGSNGSCTSLSASGLSPSTSYTFTVTAKNAAGSANKASTKSTDALYGTATCINGSTGDQRTYCDKDVDGRNGNEIFKGTTQTDAQQAGWVKNGTRLQTYCKKKGEEVYAFVYNKDKRSTWWIQVNYEGKTYIPWAWLNLDGGDDLDNLPTC</sequence>
<keyword evidence="3" id="KW-0119">Carbohydrate metabolism</keyword>
<organism evidence="7 8">
    <name type="scientific">Actinoplanes couchii</name>
    <dbReference type="NCBI Taxonomy" id="403638"/>
    <lineage>
        <taxon>Bacteria</taxon>
        <taxon>Bacillati</taxon>
        <taxon>Actinomycetota</taxon>
        <taxon>Actinomycetes</taxon>
        <taxon>Micromonosporales</taxon>
        <taxon>Micromonosporaceae</taxon>
        <taxon>Actinoplanes</taxon>
    </lineage>
</organism>
<feature type="domain" description="Fibronectin type-III" evidence="6">
    <location>
        <begin position="406"/>
        <end position="498"/>
    </location>
</feature>
<dbReference type="PANTHER" id="PTHR46708">
    <property type="entry name" value="TENASCIN"/>
    <property type="match status" value="1"/>
</dbReference>
<reference evidence="7 8" key="1">
    <citation type="submission" date="2021-01" db="EMBL/GenBank/DDBJ databases">
        <title>Whole genome shotgun sequence of Actinoplanes couchii NBRC 106145.</title>
        <authorList>
            <person name="Komaki H."/>
            <person name="Tamura T."/>
        </authorList>
    </citation>
    <scope>NUCLEOTIDE SEQUENCE [LARGE SCALE GENOMIC DNA]</scope>
    <source>
        <strain evidence="7 8">NBRC 106145</strain>
    </source>
</reference>
<dbReference type="SUPFAM" id="SSF63829">
    <property type="entry name" value="Calcium-dependent phosphotriesterase"/>
    <property type="match status" value="1"/>
</dbReference>
<dbReference type="InterPro" id="IPR036116">
    <property type="entry name" value="FN3_sf"/>
</dbReference>
<dbReference type="Gene3D" id="2.60.40.10">
    <property type="entry name" value="Immunoglobulins"/>
    <property type="match status" value="4"/>
</dbReference>
<feature type="region of interest" description="Disordered" evidence="4">
    <location>
        <begin position="476"/>
        <end position="499"/>
    </location>
</feature>
<feature type="compositionally biased region" description="Basic and acidic residues" evidence="4">
    <location>
        <begin position="385"/>
        <end position="400"/>
    </location>
</feature>
<evidence type="ECO:0000313" key="7">
    <source>
        <dbReference type="EMBL" id="GID61925.1"/>
    </source>
</evidence>
<dbReference type="Pfam" id="PF00041">
    <property type="entry name" value="fn3"/>
    <property type="match status" value="2"/>
</dbReference>
<feature type="region of interest" description="Disordered" evidence="4">
    <location>
        <begin position="376"/>
        <end position="416"/>
    </location>
</feature>
<dbReference type="PANTHER" id="PTHR46708:SF2">
    <property type="entry name" value="FIBRONECTIN TYPE-III DOMAIN-CONTAINING PROTEIN"/>
    <property type="match status" value="1"/>
</dbReference>
<keyword evidence="1" id="KW-0677">Repeat</keyword>
<dbReference type="InterPro" id="IPR003961">
    <property type="entry name" value="FN3_dom"/>
</dbReference>
<proteinExistence type="predicted"/>
<dbReference type="PROSITE" id="PS50853">
    <property type="entry name" value="FN3"/>
    <property type="match status" value="3"/>
</dbReference>
<feature type="domain" description="Fibronectin type-III" evidence="6">
    <location>
        <begin position="499"/>
        <end position="591"/>
    </location>
</feature>
<evidence type="ECO:0000256" key="2">
    <source>
        <dbReference type="ARBA" id="ARBA00023295"/>
    </source>
</evidence>
<dbReference type="SMART" id="SM00060">
    <property type="entry name" value="FN3"/>
    <property type="match status" value="4"/>
</dbReference>
<comment type="caution">
    <text evidence="7">The sequence shown here is derived from an EMBL/GenBank/DDBJ whole genome shotgun (WGS) entry which is preliminary data.</text>
</comment>
<dbReference type="SUPFAM" id="SSF49265">
    <property type="entry name" value="Fibronectin type III"/>
    <property type="match status" value="2"/>
</dbReference>
<keyword evidence="2" id="KW-0378">Hydrolase</keyword>
<keyword evidence="5" id="KW-1133">Transmembrane helix</keyword>